<dbReference type="OrthoDB" id="431626at2759"/>
<dbReference type="EMBL" id="UYJE01005180">
    <property type="protein sequence ID" value="VDI34671.1"/>
    <property type="molecule type" value="Genomic_DNA"/>
</dbReference>
<keyword evidence="6" id="KW-1185">Reference proteome</keyword>
<evidence type="ECO:0000256" key="2">
    <source>
        <dbReference type="ARBA" id="ARBA00022448"/>
    </source>
</evidence>
<feature type="domain" description="Importin N-terminal" evidence="4">
    <location>
        <begin position="32"/>
        <end position="102"/>
    </location>
</feature>
<dbReference type="InterPro" id="IPR001494">
    <property type="entry name" value="Importin-beta_N"/>
</dbReference>
<dbReference type="InterPro" id="IPR011989">
    <property type="entry name" value="ARM-like"/>
</dbReference>
<dbReference type="SUPFAM" id="SSF48371">
    <property type="entry name" value="ARM repeat"/>
    <property type="match status" value="1"/>
</dbReference>
<dbReference type="Pfam" id="PF03810">
    <property type="entry name" value="IBN_N"/>
    <property type="match status" value="1"/>
</dbReference>
<evidence type="ECO:0000256" key="1">
    <source>
        <dbReference type="ARBA" id="ARBA00004123"/>
    </source>
</evidence>
<dbReference type="PANTHER" id="PTHR10997">
    <property type="entry name" value="IMPORTIN-7, 8, 11"/>
    <property type="match status" value="1"/>
</dbReference>
<dbReference type="GO" id="GO:0006606">
    <property type="term" value="P:protein import into nucleus"/>
    <property type="evidence" value="ECO:0007669"/>
    <property type="project" value="TreeGrafter"/>
</dbReference>
<dbReference type="GO" id="GO:0005635">
    <property type="term" value="C:nuclear envelope"/>
    <property type="evidence" value="ECO:0007669"/>
    <property type="project" value="TreeGrafter"/>
</dbReference>
<reference evidence="5" key="1">
    <citation type="submission" date="2018-11" db="EMBL/GenBank/DDBJ databases">
        <authorList>
            <person name="Alioto T."/>
            <person name="Alioto T."/>
        </authorList>
    </citation>
    <scope>NUCLEOTIDE SEQUENCE</scope>
</reference>
<dbReference type="InterPro" id="IPR016024">
    <property type="entry name" value="ARM-type_fold"/>
</dbReference>
<dbReference type="Gene3D" id="1.25.10.10">
    <property type="entry name" value="Leucine-rich Repeat Variant"/>
    <property type="match status" value="1"/>
</dbReference>
<keyword evidence="2" id="KW-0813">Transport</keyword>
<dbReference type="GO" id="GO:0005829">
    <property type="term" value="C:cytosol"/>
    <property type="evidence" value="ECO:0007669"/>
    <property type="project" value="TreeGrafter"/>
</dbReference>
<dbReference type="PROSITE" id="PS50166">
    <property type="entry name" value="IMPORTIN_B_NT"/>
    <property type="match status" value="1"/>
</dbReference>
<evidence type="ECO:0000259" key="4">
    <source>
        <dbReference type="PROSITE" id="PS50166"/>
    </source>
</evidence>
<dbReference type="SMART" id="SM00913">
    <property type="entry name" value="IBN_N"/>
    <property type="match status" value="1"/>
</dbReference>
<sequence>MAGADRNLSLKEALVESLGSVLSPDHDLRVSGEEQVKALEVTEEFGVHLAELTVDPHGPMAIRQLASVLLKQYVEAHWCQHAEKFRSPEAIESSKVQIRRILPLGLKESISKVRTSCAYAISAIAHWDWPEAWPELFQILMEALTSGQPTSVHGAMRVLAA</sequence>
<name>A0A8B6EGY9_MYTGA</name>
<comment type="subcellular location">
    <subcellularLocation>
        <location evidence="1">Nucleus</location>
    </subcellularLocation>
</comment>
<dbReference type="AlphaFoldDB" id="A0A8B6EGY9"/>
<accession>A0A8B6EGY9</accession>
<organism evidence="5 6">
    <name type="scientific">Mytilus galloprovincialis</name>
    <name type="common">Mediterranean mussel</name>
    <dbReference type="NCBI Taxonomy" id="29158"/>
    <lineage>
        <taxon>Eukaryota</taxon>
        <taxon>Metazoa</taxon>
        <taxon>Spiralia</taxon>
        <taxon>Lophotrochozoa</taxon>
        <taxon>Mollusca</taxon>
        <taxon>Bivalvia</taxon>
        <taxon>Autobranchia</taxon>
        <taxon>Pteriomorphia</taxon>
        <taxon>Mytilida</taxon>
        <taxon>Mytiloidea</taxon>
        <taxon>Mytilidae</taxon>
        <taxon>Mytilinae</taxon>
        <taxon>Mytilus</taxon>
    </lineage>
</organism>
<protein>
    <submittedName>
        <fullName evidence="5">Importin-9</fullName>
    </submittedName>
</protein>
<evidence type="ECO:0000256" key="3">
    <source>
        <dbReference type="ARBA" id="ARBA00023242"/>
    </source>
</evidence>
<dbReference type="Proteomes" id="UP000596742">
    <property type="component" value="Unassembled WGS sequence"/>
</dbReference>
<proteinExistence type="predicted"/>
<dbReference type="GO" id="GO:0031267">
    <property type="term" value="F:small GTPase binding"/>
    <property type="evidence" value="ECO:0007669"/>
    <property type="project" value="InterPro"/>
</dbReference>
<evidence type="ECO:0000313" key="5">
    <source>
        <dbReference type="EMBL" id="VDI34671.1"/>
    </source>
</evidence>
<keyword evidence="3" id="KW-0539">Nucleus</keyword>
<evidence type="ECO:0000313" key="6">
    <source>
        <dbReference type="Proteomes" id="UP000596742"/>
    </source>
</evidence>
<dbReference type="PANTHER" id="PTHR10997:SF9">
    <property type="entry name" value="IMPORTIN-9"/>
    <property type="match status" value="1"/>
</dbReference>
<comment type="caution">
    <text evidence="5">The sequence shown here is derived from an EMBL/GenBank/DDBJ whole genome shotgun (WGS) entry which is preliminary data.</text>
</comment>
<gene>
    <name evidence="5" type="ORF">MGAL_10B045560</name>
</gene>